<organism evidence="1 2">
    <name type="scientific">Thermacetogenium phaeum</name>
    <dbReference type="NCBI Taxonomy" id="85874"/>
    <lineage>
        <taxon>Bacteria</taxon>
        <taxon>Bacillati</taxon>
        <taxon>Bacillota</taxon>
        <taxon>Clostridia</taxon>
        <taxon>Thermoanaerobacterales</taxon>
        <taxon>Thermoanaerobacteraceae</taxon>
        <taxon>Thermacetogenium</taxon>
    </lineage>
</organism>
<dbReference type="Proteomes" id="UP000053326">
    <property type="component" value="Unassembled WGS sequence"/>
</dbReference>
<dbReference type="AlphaFoldDB" id="A0A101FFV2"/>
<accession>A0A101FFV2</accession>
<evidence type="ECO:0000313" key="1">
    <source>
        <dbReference type="EMBL" id="KUK36284.1"/>
    </source>
</evidence>
<dbReference type="EMBL" id="LGFO01000125">
    <property type="protein sequence ID" value="KUK36284.1"/>
    <property type="molecule type" value="Genomic_DNA"/>
</dbReference>
<name>A0A101FFV2_9THEO</name>
<evidence type="ECO:0000313" key="2">
    <source>
        <dbReference type="Proteomes" id="UP000053326"/>
    </source>
</evidence>
<proteinExistence type="predicted"/>
<sequence length="189" mass="21693">MCSFPEYDLEFFRKRIVRRSMRGDKGMVFGPPRTHDEHWFLYTVGGGDQDEVQLNIGMYPEYIRVGLGFQIGRQVAPKIPAFRVFQTFLGVRPPLPFRAAFYYCVARNGFGIEIQGDPKKVGPDDVLRYLETYVVPADGSPVFVFVGALWDVQEAANKTIDAYREVFLELMPFYEELLLAGGRYVFYSS</sequence>
<dbReference type="OMA" id="LELMPFY"/>
<gene>
    <name evidence="1" type="ORF">XD66_1007</name>
</gene>
<comment type="caution">
    <text evidence="1">The sequence shown here is derived from an EMBL/GenBank/DDBJ whole genome shotgun (WGS) entry which is preliminary data.</text>
</comment>
<reference evidence="2" key="1">
    <citation type="journal article" date="2015" name="MBio">
        <title>Genome-Resolved Metagenomic Analysis Reveals Roles for Candidate Phyla and Other Microbial Community Members in Biogeochemical Transformations in Oil Reservoirs.</title>
        <authorList>
            <person name="Hu P."/>
            <person name="Tom L."/>
            <person name="Singh A."/>
            <person name="Thomas B.C."/>
            <person name="Baker B.J."/>
            <person name="Piceno Y.M."/>
            <person name="Andersen G.L."/>
            <person name="Banfield J.F."/>
        </authorList>
    </citation>
    <scope>NUCLEOTIDE SEQUENCE [LARGE SCALE GENOMIC DNA]</scope>
</reference>
<protein>
    <submittedName>
        <fullName evidence="1">Uncharacterized protein</fullName>
    </submittedName>
</protein>